<keyword evidence="3 6" id="KW-1133">Transmembrane helix</keyword>
<feature type="transmembrane region" description="Helical" evidence="6">
    <location>
        <begin position="403"/>
        <end position="423"/>
    </location>
</feature>
<evidence type="ECO:0000256" key="1">
    <source>
        <dbReference type="ARBA" id="ARBA00004141"/>
    </source>
</evidence>
<feature type="transmembrane region" description="Helical" evidence="6">
    <location>
        <begin position="465"/>
        <end position="484"/>
    </location>
</feature>
<feature type="transmembrane region" description="Helical" evidence="6">
    <location>
        <begin position="496"/>
        <end position="518"/>
    </location>
</feature>
<dbReference type="EMBL" id="MU003725">
    <property type="protein sequence ID" value="KAF2802125.1"/>
    <property type="molecule type" value="Genomic_DNA"/>
</dbReference>
<dbReference type="Pfam" id="PF13520">
    <property type="entry name" value="AA_permease_2"/>
    <property type="match status" value="1"/>
</dbReference>
<accession>A0A6A6Y1L3</accession>
<feature type="transmembrane region" description="Helical" evidence="6">
    <location>
        <begin position="435"/>
        <end position="453"/>
    </location>
</feature>
<organism evidence="7">
    <name type="scientific">Mytilinidion resinicola</name>
    <dbReference type="NCBI Taxonomy" id="574789"/>
    <lineage>
        <taxon>Eukaryota</taxon>
        <taxon>Fungi</taxon>
        <taxon>Dikarya</taxon>
        <taxon>Ascomycota</taxon>
        <taxon>Pezizomycotina</taxon>
        <taxon>Dothideomycetes</taxon>
        <taxon>Pleosporomycetidae</taxon>
        <taxon>Mytilinidiales</taxon>
        <taxon>Mytilinidiaceae</taxon>
        <taxon>Mytilinidion</taxon>
    </lineage>
</organism>
<dbReference type="RefSeq" id="XP_033569089.1">
    <property type="nucleotide sequence ID" value="XM_033728651.1"/>
</dbReference>
<dbReference type="GO" id="GO:0015179">
    <property type="term" value="F:L-amino acid transmembrane transporter activity"/>
    <property type="evidence" value="ECO:0007669"/>
    <property type="project" value="TreeGrafter"/>
</dbReference>
<evidence type="ECO:0000256" key="2">
    <source>
        <dbReference type="ARBA" id="ARBA00022692"/>
    </source>
</evidence>
<dbReference type="GO" id="GO:0016020">
    <property type="term" value="C:membrane"/>
    <property type="evidence" value="ECO:0007669"/>
    <property type="project" value="UniProtKB-SubCell"/>
</dbReference>
<dbReference type="Proteomes" id="UP000504636">
    <property type="component" value="Unplaced"/>
</dbReference>
<comment type="subcellular location">
    <subcellularLocation>
        <location evidence="1">Membrane</location>
        <topology evidence="1">Multi-pass membrane protein</topology>
    </subcellularLocation>
</comment>
<feature type="transmembrane region" description="Helical" evidence="6">
    <location>
        <begin position="263"/>
        <end position="282"/>
    </location>
</feature>
<name>A0A6A6Y1L3_9PEZI</name>
<evidence type="ECO:0000256" key="4">
    <source>
        <dbReference type="ARBA" id="ARBA00023136"/>
    </source>
</evidence>
<evidence type="ECO:0000313" key="7">
    <source>
        <dbReference type="EMBL" id="KAF2802125.1"/>
    </source>
</evidence>
<feature type="transmembrane region" description="Helical" evidence="6">
    <location>
        <begin position="354"/>
        <end position="375"/>
    </location>
</feature>
<feature type="transmembrane region" description="Helical" evidence="6">
    <location>
        <begin position="147"/>
        <end position="171"/>
    </location>
</feature>
<reference evidence="7 9" key="1">
    <citation type="journal article" date="2020" name="Stud. Mycol.">
        <title>101 Dothideomycetes genomes: a test case for predicting lifestyles and emergence of pathogens.</title>
        <authorList>
            <person name="Haridas S."/>
            <person name="Albert R."/>
            <person name="Binder M."/>
            <person name="Bloem J."/>
            <person name="Labutti K."/>
            <person name="Salamov A."/>
            <person name="Andreopoulos B."/>
            <person name="Baker S."/>
            <person name="Barry K."/>
            <person name="Bills G."/>
            <person name="Bluhm B."/>
            <person name="Cannon C."/>
            <person name="Castanera R."/>
            <person name="Culley D."/>
            <person name="Daum C."/>
            <person name="Ezra D."/>
            <person name="Gonzalez J."/>
            <person name="Henrissat B."/>
            <person name="Kuo A."/>
            <person name="Liang C."/>
            <person name="Lipzen A."/>
            <person name="Lutzoni F."/>
            <person name="Magnuson J."/>
            <person name="Mondo S."/>
            <person name="Nolan M."/>
            <person name="Ohm R."/>
            <person name="Pangilinan J."/>
            <person name="Park H.-J."/>
            <person name="Ramirez L."/>
            <person name="Alfaro M."/>
            <person name="Sun H."/>
            <person name="Tritt A."/>
            <person name="Yoshinaga Y."/>
            <person name="Zwiers L.-H."/>
            <person name="Turgeon B."/>
            <person name="Goodwin S."/>
            <person name="Spatafora J."/>
            <person name="Crous P."/>
            <person name="Grigoriev I."/>
        </authorList>
    </citation>
    <scope>NUCLEOTIDE SEQUENCE</scope>
    <source>
        <strain evidence="7 9">CBS 304.34</strain>
    </source>
</reference>
<feature type="transmembrane region" description="Helical" evidence="6">
    <location>
        <begin position="302"/>
        <end position="324"/>
    </location>
</feature>
<keyword evidence="2 6" id="KW-0812">Transmembrane</keyword>
<dbReference type="GeneID" id="54469544"/>
<dbReference type="PANTHER" id="PTHR11785">
    <property type="entry name" value="AMINO ACID TRANSPORTER"/>
    <property type="match status" value="1"/>
</dbReference>
<evidence type="ECO:0000256" key="3">
    <source>
        <dbReference type="ARBA" id="ARBA00022989"/>
    </source>
</evidence>
<keyword evidence="8" id="KW-1185">Reference proteome</keyword>
<proteinExistence type="predicted"/>
<dbReference type="PIRSF" id="PIRSF006060">
    <property type="entry name" value="AA_transporter"/>
    <property type="match status" value="1"/>
</dbReference>
<feature type="transmembrane region" description="Helical" evidence="6">
    <location>
        <begin position="191"/>
        <end position="212"/>
    </location>
</feature>
<evidence type="ECO:0000256" key="5">
    <source>
        <dbReference type="SAM" id="MobiDB-lite"/>
    </source>
</evidence>
<keyword evidence="4 6" id="KW-0472">Membrane</keyword>
<dbReference type="InterPro" id="IPR050598">
    <property type="entry name" value="AminoAcid_Transporter"/>
</dbReference>
<feature type="transmembrane region" description="Helical" evidence="6">
    <location>
        <begin position="219"/>
        <end position="237"/>
    </location>
</feature>
<sequence length="553" mass="60190">MPRTPQDEDEAEHQPLLRSPSPSPSSSVKSPGLTTSSESDDDSIGEVEVLRAIESDVLQETATYGRNLNWWSAYILIMSRVIGSGIFATPGSIAKSVGSVGLTLVLWVVGAVISACGLAITMEYGCMLPRSGGDKVYLEFTYRHPRFLASTLVAMQAVILGFTASNCIVFGEYVLFALDIEPTEFSQKALAVGLLTIITIIHGCFLKTGIFIQNALGSIKIALCVFMGLTGLYVVIFRPNTASGAPPNTGVFGWDNLWKDSNWSWGIISTALFKVFYSYAGLGNVNNVLNEVKNPVRTLKTVGPAALFSACLLYLLVNVAYFVIVPIEELKESRELVAALFFEKVFGQGFGKTVLPLAIAISGAGNVMVVTYAMARVNQEVARQGFLPYASILASSRPFNAPLGGLIVHYIPSLLVITLPPPGDVYTFILDVEGYPGQFFVLASAVGVLLLRYRRPDLKRPFKAWIPAVFLQIAFCLALISAPFFPPEGGQGDVDFFYATYAIVGIGIIIFAVLYWYIWTVALPRWRGYTLEEKVEVLPDGTSITKLVHITPL</sequence>
<gene>
    <name evidence="7 9" type="ORF">BDZ99DRAFT_577096</name>
</gene>
<reference evidence="9" key="3">
    <citation type="submission" date="2025-04" db="UniProtKB">
        <authorList>
            <consortium name="RefSeq"/>
        </authorList>
    </citation>
    <scope>IDENTIFICATION</scope>
    <source>
        <strain evidence="9">CBS 304.34</strain>
    </source>
</reference>
<protein>
    <submittedName>
        <fullName evidence="7 9">Methionine permease</fullName>
    </submittedName>
</protein>
<dbReference type="AlphaFoldDB" id="A0A6A6Y1L3"/>
<dbReference type="Gene3D" id="1.20.1740.10">
    <property type="entry name" value="Amino acid/polyamine transporter I"/>
    <property type="match status" value="1"/>
</dbReference>
<dbReference type="FunFam" id="1.20.1740.10:FF:000025">
    <property type="entry name" value="High-affinity methionine permease"/>
    <property type="match status" value="1"/>
</dbReference>
<evidence type="ECO:0000313" key="8">
    <source>
        <dbReference type="Proteomes" id="UP000504636"/>
    </source>
</evidence>
<evidence type="ECO:0000313" key="9">
    <source>
        <dbReference type="RefSeq" id="XP_033569089.1"/>
    </source>
</evidence>
<feature type="transmembrane region" description="Helical" evidence="6">
    <location>
        <begin position="100"/>
        <end position="126"/>
    </location>
</feature>
<feature type="region of interest" description="Disordered" evidence="5">
    <location>
        <begin position="1"/>
        <end position="43"/>
    </location>
</feature>
<feature type="transmembrane region" description="Helical" evidence="6">
    <location>
        <begin position="68"/>
        <end position="88"/>
    </location>
</feature>
<dbReference type="InterPro" id="IPR002293">
    <property type="entry name" value="AA/rel_permease1"/>
</dbReference>
<evidence type="ECO:0000256" key="6">
    <source>
        <dbReference type="SAM" id="Phobius"/>
    </source>
</evidence>
<dbReference type="PANTHER" id="PTHR11785:SF532">
    <property type="entry name" value="TRANSPORTER, PUTATIVE (EUROFUNG)-RELATED"/>
    <property type="match status" value="1"/>
</dbReference>
<dbReference type="OrthoDB" id="5982228at2759"/>
<reference evidence="9" key="2">
    <citation type="submission" date="2020-04" db="EMBL/GenBank/DDBJ databases">
        <authorList>
            <consortium name="NCBI Genome Project"/>
        </authorList>
    </citation>
    <scope>NUCLEOTIDE SEQUENCE</scope>
    <source>
        <strain evidence="9">CBS 304.34</strain>
    </source>
</reference>